<keyword evidence="9" id="KW-0645">Protease</keyword>
<evidence type="ECO:0000256" key="2">
    <source>
        <dbReference type="ARBA" id="ARBA00022741"/>
    </source>
</evidence>
<comment type="subcellular location">
    <subcellularLocation>
        <location evidence="5">Cytoplasm</location>
    </subcellularLocation>
</comment>
<gene>
    <name evidence="5 9" type="primary">hslU</name>
    <name evidence="9" type="ORF">KXJ70_08045</name>
</gene>
<evidence type="ECO:0000256" key="4">
    <source>
        <dbReference type="ARBA" id="ARBA00023186"/>
    </source>
</evidence>
<comment type="subunit">
    <text evidence="5">A double ring-shaped homohexamer of HslV is capped on each side by a ring-shaped HslU homohexamer. The assembly of the HslU/HslV complex is dependent on binding of ATP.</text>
</comment>
<dbReference type="Proteomes" id="UP001166291">
    <property type="component" value="Unassembled WGS sequence"/>
</dbReference>
<comment type="function">
    <text evidence="5">ATPase subunit of a proteasome-like degradation complex; this subunit has chaperone activity. The binding of ATP and its subsequent hydrolysis by HslU are essential for unfolding of protein substrates subsequently hydrolyzed by HslV. HslU recognizes the N-terminal part of its protein substrates and unfolds these before they are guided to HslV for hydrolysis.</text>
</comment>
<protein>
    <recommendedName>
        <fullName evidence="5">ATP-dependent protease ATPase subunit HslU</fullName>
    </recommendedName>
    <alternativeName>
        <fullName evidence="5">Unfoldase HslU</fullName>
    </alternativeName>
</protein>
<comment type="similarity">
    <text evidence="1 5">Belongs to the ClpX chaperone family. HslU subfamily.</text>
</comment>
<feature type="domain" description="AAA+ ATPase" evidence="7">
    <location>
        <begin position="49"/>
        <end position="329"/>
    </location>
</feature>
<dbReference type="InterPro" id="IPR003959">
    <property type="entry name" value="ATPase_AAA_core"/>
</dbReference>
<proteinExistence type="inferred from homology"/>
<dbReference type="NCBIfam" id="NF003544">
    <property type="entry name" value="PRK05201.1"/>
    <property type="match status" value="1"/>
</dbReference>
<comment type="caution">
    <text evidence="9">The sequence shown here is derived from an EMBL/GenBank/DDBJ whole genome shotgun (WGS) entry which is preliminary data.</text>
</comment>
<evidence type="ECO:0000256" key="5">
    <source>
        <dbReference type="HAMAP-Rule" id="MF_00249"/>
    </source>
</evidence>
<evidence type="ECO:0000313" key="9">
    <source>
        <dbReference type="EMBL" id="MBW2940721.1"/>
    </source>
</evidence>
<organism evidence="9 10">
    <name type="scientific">Zhongshania aquimaris</name>
    <dbReference type="NCBI Taxonomy" id="2857107"/>
    <lineage>
        <taxon>Bacteria</taxon>
        <taxon>Pseudomonadati</taxon>
        <taxon>Pseudomonadota</taxon>
        <taxon>Gammaproteobacteria</taxon>
        <taxon>Cellvibrionales</taxon>
        <taxon>Spongiibacteraceae</taxon>
        <taxon>Zhongshania</taxon>
    </lineage>
</organism>
<dbReference type="InterPro" id="IPR003593">
    <property type="entry name" value="AAA+_ATPase"/>
</dbReference>
<dbReference type="PANTHER" id="PTHR48102">
    <property type="entry name" value="ATP-DEPENDENT CLP PROTEASE ATP-BINDING SUBUNIT CLPX-LIKE, MITOCHONDRIAL-RELATED"/>
    <property type="match status" value="1"/>
</dbReference>
<dbReference type="InterPro" id="IPR019489">
    <property type="entry name" value="Clp_ATPase_C"/>
</dbReference>
<keyword evidence="9" id="KW-0378">Hydrolase</keyword>
<feature type="binding site" evidence="5">
    <location>
        <position position="318"/>
    </location>
    <ligand>
        <name>ATP</name>
        <dbReference type="ChEBI" id="CHEBI:30616"/>
    </ligand>
</feature>
<evidence type="ECO:0000313" key="10">
    <source>
        <dbReference type="Proteomes" id="UP001166291"/>
    </source>
</evidence>
<dbReference type="RefSeq" id="WP_219042893.1">
    <property type="nucleotide sequence ID" value="NZ_JAHWDQ010000001.1"/>
</dbReference>
<dbReference type="NCBIfam" id="TIGR00390">
    <property type="entry name" value="hslU"/>
    <property type="match status" value="1"/>
</dbReference>
<dbReference type="Pfam" id="PF00004">
    <property type="entry name" value="AAA"/>
    <property type="match status" value="1"/>
</dbReference>
<dbReference type="SMART" id="SM01086">
    <property type="entry name" value="ClpB_D2-small"/>
    <property type="match status" value="1"/>
</dbReference>
<keyword evidence="10" id="KW-1185">Reference proteome</keyword>
<feature type="binding site" evidence="5">
    <location>
        <position position="18"/>
    </location>
    <ligand>
        <name>ATP</name>
        <dbReference type="ChEBI" id="CHEBI:30616"/>
    </ligand>
</feature>
<dbReference type="InterPro" id="IPR050052">
    <property type="entry name" value="ATP-dep_Clp_protease_ClpX"/>
</dbReference>
<dbReference type="Pfam" id="PF07724">
    <property type="entry name" value="AAA_2"/>
    <property type="match status" value="1"/>
</dbReference>
<dbReference type="CDD" id="cd19498">
    <property type="entry name" value="RecA-like_HslU"/>
    <property type="match status" value="1"/>
</dbReference>
<evidence type="ECO:0000259" key="7">
    <source>
        <dbReference type="SMART" id="SM00382"/>
    </source>
</evidence>
<keyword evidence="4 5" id="KW-0143">Chaperone</keyword>
<evidence type="ECO:0000256" key="3">
    <source>
        <dbReference type="ARBA" id="ARBA00022840"/>
    </source>
</evidence>
<keyword evidence="3 5" id="KW-0067">ATP-binding</keyword>
<accession>A0ABS6VSM6</accession>
<dbReference type="EMBL" id="JAHWDQ010000001">
    <property type="protein sequence ID" value="MBW2940721.1"/>
    <property type="molecule type" value="Genomic_DNA"/>
</dbReference>
<dbReference type="InterPro" id="IPR004491">
    <property type="entry name" value="HslU"/>
</dbReference>
<dbReference type="HAMAP" id="MF_00249">
    <property type="entry name" value="HslU"/>
    <property type="match status" value="1"/>
</dbReference>
<dbReference type="PANTHER" id="PTHR48102:SF3">
    <property type="entry name" value="ATP-DEPENDENT PROTEASE ATPASE SUBUNIT HSLU"/>
    <property type="match status" value="1"/>
</dbReference>
<feature type="binding site" evidence="5">
    <location>
        <position position="253"/>
    </location>
    <ligand>
        <name>ATP</name>
        <dbReference type="ChEBI" id="CHEBI:30616"/>
    </ligand>
</feature>
<dbReference type="SMART" id="SM00382">
    <property type="entry name" value="AAA"/>
    <property type="match status" value="1"/>
</dbReference>
<feature type="coiled-coil region" evidence="6">
    <location>
        <begin position="205"/>
        <end position="247"/>
    </location>
</feature>
<feature type="binding site" evidence="5">
    <location>
        <position position="390"/>
    </location>
    <ligand>
        <name>ATP</name>
        <dbReference type="ChEBI" id="CHEBI:30616"/>
    </ligand>
</feature>
<feature type="domain" description="Clp ATPase C-terminal" evidence="8">
    <location>
        <begin position="332"/>
        <end position="429"/>
    </location>
</feature>
<dbReference type="GO" id="GO:0006508">
    <property type="term" value="P:proteolysis"/>
    <property type="evidence" value="ECO:0007669"/>
    <property type="project" value="UniProtKB-KW"/>
</dbReference>
<feature type="binding site" evidence="5">
    <location>
        <begin position="60"/>
        <end position="65"/>
    </location>
    <ligand>
        <name>ATP</name>
        <dbReference type="ChEBI" id="CHEBI:30616"/>
    </ligand>
</feature>
<name>A0ABS6VSM6_9GAMM</name>
<keyword evidence="5" id="KW-0963">Cytoplasm</keyword>
<dbReference type="GO" id="GO:0008233">
    <property type="term" value="F:peptidase activity"/>
    <property type="evidence" value="ECO:0007669"/>
    <property type="project" value="UniProtKB-KW"/>
</dbReference>
<reference evidence="9" key="1">
    <citation type="submission" date="2021-07" db="EMBL/GenBank/DDBJ databases">
        <title>Zhongshania sp. CAU 1632 isolated from seawater.</title>
        <authorList>
            <person name="Kim W."/>
        </authorList>
    </citation>
    <scope>NUCLEOTIDE SEQUENCE</scope>
    <source>
        <strain evidence="9">CAU 1632</strain>
    </source>
</reference>
<evidence type="ECO:0000259" key="8">
    <source>
        <dbReference type="SMART" id="SM01086"/>
    </source>
</evidence>
<evidence type="ECO:0000256" key="6">
    <source>
        <dbReference type="SAM" id="Coils"/>
    </source>
</evidence>
<evidence type="ECO:0000256" key="1">
    <source>
        <dbReference type="ARBA" id="ARBA00009771"/>
    </source>
</evidence>
<keyword evidence="6" id="KW-0175">Coiled coil</keyword>
<sequence length="438" mass="49242">MSNMTPREIVHELDKHIVGQNDAKRAVAIALRNRWRRMQLEESLRNEITPKNILMIGPTGVGKTEIARRLAKLSNAPFIKVEATKFTEVGYVGRDVESIVRDLVDVAIKLYREQAMEQVAHRAADAAEERILDILLPPARGESNGEERIDNTRQLFRKKLREGELDEREIDIELNASPIGVEIMAPPGMEEMTNQLQGMFSKLGNDKKKTRRMSVKAALKQAQDEEAAKLINEEDLKSRALEAAEQNGIVFIDEIDKVAKRQETGGADVSREGVQRDLLPLIEGCTVSTKHGVIRTDHILFVASGAFHLSKPSDLIPELQGRLPIRVELSALTPEDFERILTEPHASLTEQYQALLATEGLKIEFTKDGIRRIAETAWEVNERTENIGARRLHTMMERLLESISFDAGEAQTITIDGDYVSEQLGELAKDEDLSRFIL</sequence>
<keyword evidence="2 5" id="KW-0547">Nucleotide-binding</keyword>